<evidence type="ECO:0000256" key="1">
    <source>
        <dbReference type="HAMAP-Rule" id="MF_01538"/>
    </source>
</evidence>
<dbReference type="HAMAP" id="MF_01538">
    <property type="entry name" value="UPF0346"/>
    <property type="match status" value="1"/>
</dbReference>
<name>A0A4S4BMC8_9BACI</name>
<dbReference type="InterPro" id="IPR010673">
    <property type="entry name" value="UPF0346"/>
</dbReference>
<proteinExistence type="inferred from homology"/>
<accession>A0A4S4BMC8</accession>
<dbReference type="AlphaFoldDB" id="A0A4S4BMC8"/>
<dbReference type="NCBIfam" id="NF010193">
    <property type="entry name" value="PRK13672.1"/>
    <property type="match status" value="1"/>
</dbReference>
<dbReference type="InterPro" id="IPR036806">
    <property type="entry name" value="YozE_SAM-like_sf"/>
</dbReference>
<dbReference type="OrthoDB" id="2242851at2"/>
<dbReference type="Gene3D" id="1.10.150.260">
    <property type="entry name" value="YozE SAM-like"/>
    <property type="match status" value="1"/>
</dbReference>
<feature type="domain" description="YozE SAM-like" evidence="2">
    <location>
        <begin position="3"/>
        <end position="69"/>
    </location>
</feature>
<organism evidence="3 4">
    <name type="scientific">Metabacillus sediminilitoris</name>
    <dbReference type="NCBI Taxonomy" id="2567941"/>
    <lineage>
        <taxon>Bacteria</taxon>
        <taxon>Bacillati</taxon>
        <taxon>Bacillota</taxon>
        <taxon>Bacilli</taxon>
        <taxon>Bacillales</taxon>
        <taxon>Bacillaceae</taxon>
        <taxon>Metabacillus</taxon>
    </lineage>
</organism>
<dbReference type="SUPFAM" id="SSF140652">
    <property type="entry name" value="YozE-like"/>
    <property type="match status" value="1"/>
</dbReference>
<sequence>MKSFYHYLMKFRHPKPVDEISKFANDAYLDHSFPKGSVSYDELSSYLEMNGTYLTSVSVFDKAWDGYQNEIVKQI</sequence>
<dbReference type="Proteomes" id="UP000310334">
    <property type="component" value="Unassembled WGS sequence"/>
</dbReference>
<reference evidence="3 4" key="1">
    <citation type="submission" date="2019-04" db="EMBL/GenBank/DDBJ databases">
        <title>Bacillus sediminilitoris sp. nov., isolated from a tidal flat sediment on the East China Sea.</title>
        <authorList>
            <person name="Wei Y."/>
            <person name="Mao H."/>
            <person name="Fang J."/>
        </authorList>
    </citation>
    <scope>NUCLEOTIDE SEQUENCE [LARGE SCALE GENOMIC DNA]</scope>
    <source>
        <strain evidence="3 4">DSL-17</strain>
    </source>
</reference>
<dbReference type="EMBL" id="SSNT01000023">
    <property type="protein sequence ID" value="THF75970.1"/>
    <property type="molecule type" value="Genomic_DNA"/>
</dbReference>
<comment type="similarity">
    <text evidence="1">Belongs to the UPF0346 family.</text>
</comment>
<dbReference type="InterPro" id="IPR023089">
    <property type="entry name" value="YozE_SAM-like"/>
</dbReference>
<dbReference type="PIRSF" id="PIRSF037262">
    <property type="entry name" value="UCP037262"/>
    <property type="match status" value="1"/>
</dbReference>
<dbReference type="RefSeq" id="WP_136358034.1">
    <property type="nucleotide sequence ID" value="NZ_CP046266.1"/>
</dbReference>
<gene>
    <name evidence="3" type="ORF">E6W99_22425</name>
</gene>
<dbReference type="Pfam" id="PF06855">
    <property type="entry name" value="YozE_SAM_like"/>
    <property type="match status" value="1"/>
</dbReference>
<evidence type="ECO:0000313" key="3">
    <source>
        <dbReference type="EMBL" id="THF75970.1"/>
    </source>
</evidence>
<evidence type="ECO:0000313" key="4">
    <source>
        <dbReference type="Proteomes" id="UP000310334"/>
    </source>
</evidence>
<keyword evidence="4" id="KW-1185">Reference proteome</keyword>
<evidence type="ECO:0000259" key="2">
    <source>
        <dbReference type="Pfam" id="PF06855"/>
    </source>
</evidence>
<protein>
    <recommendedName>
        <fullName evidence="1">UPF0346 protein E6W99_22425</fullName>
    </recommendedName>
</protein>
<comment type="caution">
    <text evidence="3">The sequence shown here is derived from an EMBL/GenBank/DDBJ whole genome shotgun (WGS) entry which is preliminary data.</text>
</comment>